<evidence type="ECO:0000256" key="6">
    <source>
        <dbReference type="SAM" id="Phobius"/>
    </source>
</evidence>
<proteinExistence type="predicted"/>
<organism evidence="8 9">
    <name type="scientific">Rubinisphaera italica</name>
    <dbReference type="NCBI Taxonomy" id="2527969"/>
    <lineage>
        <taxon>Bacteria</taxon>
        <taxon>Pseudomonadati</taxon>
        <taxon>Planctomycetota</taxon>
        <taxon>Planctomycetia</taxon>
        <taxon>Planctomycetales</taxon>
        <taxon>Planctomycetaceae</taxon>
        <taxon>Rubinisphaera</taxon>
    </lineage>
</organism>
<gene>
    <name evidence="8" type="ORF">Pan54_43990</name>
</gene>
<feature type="transmembrane region" description="Helical" evidence="6">
    <location>
        <begin position="278"/>
        <end position="298"/>
    </location>
</feature>
<evidence type="ECO:0000256" key="5">
    <source>
        <dbReference type="ARBA" id="ARBA00023136"/>
    </source>
</evidence>
<feature type="transmembrane region" description="Helical" evidence="6">
    <location>
        <begin position="187"/>
        <end position="207"/>
    </location>
</feature>
<evidence type="ECO:0000313" key="8">
    <source>
        <dbReference type="EMBL" id="TWT63644.1"/>
    </source>
</evidence>
<dbReference type="PANTHER" id="PTHR32322:SF18">
    <property type="entry name" value="S-ADENOSYLMETHIONINE_S-ADENOSYLHOMOCYSTEINE TRANSPORTER"/>
    <property type="match status" value="1"/>
</dbReference>
<feature type="transmembrane region" description="Helical" evidence="6">
    <location>
        <begin position="102"/>
        <end position="123"/>
    </location>
</feature>
<dbReference type="InterPro" id="IPR000620">
    <property type="entry name" value="EamA_dom"/>
</dbReference>
<feature type="domain" description="EamA" evidence="7">
    <location>
        <begin position="160"/>
        <end position="295"/>
    </location>
</feature>
<feature type="transmembrane region" description="Helical" evidence="6">
    <location>
        <begin position="248"/>
        <end position="272"/>
    </location>
</feature>
<dbReference type="OrthoDB" id="7743310at2"/>
<keyword evidence="9" id="KW-1185">Reference proteome</keyword>
<dbReference type="EMBL" id="SJPG01000001">
    <property type="protein sequence ID" value="TWT63644.1"/>
    <property type="molecule type" value="Genomic_DNA"/>
</dbReference>
<feature type="transmembrane region" description="Helical" evidence="6">
    <location>
        <begin position="12"/>
        <end position="33"/>
    </location>
</feature>
<feature type="transmembrane region" description="Helical" evidence="6">
    <location>
        <begin position="130"/>
        <end position="151"/>
    </location>
</feature>
<dbReference type="PANTHER" id="PTHR32322">
    <property type="entry name" value="INNER MEMBRANE TRANSPORTER"/>
    <property type="match status" value="1"/>
</dbReference>
<accession>A0A5C5XLB1</accession>
<dbReference type="Proteomes" id="UP000316095">
    <property type="component" value="Unassembled WGS sequence"/>
</dbReference>
<dbReference type="InterPro" id="IPR037185">
    <property type="entry name" value="EmrE-like"/>
</dbReference>
<dbReference type="AlphaFoldDB" id="A0A5C5XLB1"/>
<keyword evidence="3 6" id="KW-0812">Transmembrane</keyword>
<dbReference type="GO" id="GO:0005886">
    <property type="term" value="C:plasma membrane"/>
    <property type="evidence" value="ECO:0007669"/>
    <property type="project" value="UniProtKB-SubCell"/>
</dbReference>
<feature type="transmembrane region" description="Helical" evidence="6">
    <location>
        <begin position="157"/>
        <end position="175"/>
    </location>
</feature>
<evidence type="ECO:0000256" key="1">
    <source>
        <dbReference type="ARBA" id="ARBA00004651"/>
    </source>
</evidence>
<feature type="transmembrane region" description="Helical" evidence="6">
    <location>
        <begin position="219"/>
        <end position="241"/>
    </location>
</feature>
<feature type="transmembrane region" description="Helical" evidence="6">
    <location>
        <begin position="45"/>
        <end position="65"/>
    </location>
</feature>
<dbReference type="Pfam" id="PF00892">
    <property type="entry name" value="EamA"/>
    <property type="match status" value="2"/>
</dbReference>
<evidence type="ECO:0000256" key="2">
    <source>
        <dbReference type="ARBA" id="ARBA00022475"/>
    </source>
</evidence>
<evidence type="ECO:0000313" key="9">
    <source>
        <dbReference type="Proteomes" id="UP000316095"/>
    </source>
</evidence>
<protein>
    <submittedName>
        <fullName evidence="8">EamA-like transporter family protein</fullName>
    </submittedName>
</protein>
<evidence type="ECO:0000259" key="7">
    <source>
        <dbReference type="Pfam" id="PF00892"/>
    </source>
</evidence>
<sequence length="329" mass="35487">MNEPADSSSSLGKLTGILALLGALLVWSSWAIVARWGFANSELDAWDLGFLRFFFAAVCMTPVLIRKGWRGLSWSTILLIAFCAGPGYATFAYAGLEFAPSSHGAALTAGMLPLFTTALAVWMKQTKLTGFLIAGLVLILGAAFAFFLDGLQGAGDLIWLGDLLLICGPALWAVYTVKIKQEKIDAFHATAIVSVIGFLMYLPIYFAVGTPQQLFTTDWKILLAQGLFHGIIVVVFALTLYSHAVTNLGPAITTMSLSIVPGVTAIAAWFILQEPFSQWSRWGVLLDGFGIICVVLAAREQRRTRAKETIPELTPNATNFAIAETSTAN</sequence>
<reference evidence="8 9" key="1">
    <citation type="submission" date="2019-02" db="EMBL/GenBank/DDBJ databases">
        <title>Deep-cultivation of Planctomycetes and their phenomic and genomic characterization uncovers novel biology.</title>
        <authorList>
            <person name="Wiegand S."/>
            <person name="Jogler M."/>
            <person name="Boedeker C."/>
            <person name="Pinto D."/>
            <person name="Vollmers J."/>
            <person name="Rivas-Marin E."/>
            <person name="Kohn T."/>
            <person name="Peeters S.H."/>
            <person name="Heuer A."/>
            <person name="Rast P."/>
            <person name="Oberbeckmann S."/>
            <person name="Bunk B."/>
            <person name="Jeske O."/>
            <person name="Meyerdierks A."/>
            <person name="Storesund J.E."/>
            <person name="Kallscheuer N."/>
            <person name="Luecker S."/>
            <person name="Lage O.M."/>
            <person name="Pohl T."/>
            <person name="Merkel B.J."/>
            <person name="Hornburger P."/>
            <person name="Mueller R.-W."/>
            <person name="Bruemmer F."/>
            <person name="Labrenz M."/>
            <person name="Spormann A.M."/>
            <person name="Op Den Camp H."/>
            <person name="Overmann J."/>
            <person name="Amann R."/>
            <person name="Jetten M.S.M."/>
            <person name="Mascher T."/>
            <person name="Medema M.H."/>
            <person name="Devos D.P."/>
            <person name="Kaster A.-K."/>
            <person name="Ovreas L."/>
            <person name="Rohde M."/>
            <person name="Galperin M.Y."/>
            <person name="Jogler C."/>
        </authorList>
    </citation>
    <scope>NUCLEOTIDE SEQUENCE [LARGE SCALE GENOMIC DNA]</scope>
    <source>
        <strain evidence="8 9">Pan54</strain>
    </source>
</reference>
<dbReference type="SUPFAM" id="SSF103481">
    <property type="entry name" value="Multidrug resistance efflux transporter EmrE"/>
    <property type="match status" value="2"/>
</dbReference>
<keyword evidence="4 6" id="KW-1133">Transmembrane helix</keyword>
<evidence type="ECO:0000256" key="4">
    <source>
        <dbReference type="ARBA" id="ARBA00022989"/>
    </source>
</evidence>
<dbReference type="InterPro" id="IPR050638">
    <property type="entry name" value="AA-Vitamin_Transporters"/>
</dbReference>
<evidence type="ECO:0000256" key="3">
    <source>
        <dbReference type="ARBA" id="ARBA00022692"/>
    </source>
</evidence>
<keyword evidence="5 6" id="KW-0472">Membrane</keyword>
<keyword evidence="2" id="KW-1003">Cell membrane</keyword>
<feature type="transmembrane region" description="Helical" evidence="6">
    <location>
        <begin position="77"/>
        <end position="96"/>
    </location>
</feature>
<comment type="subcellular location">
    <subcellularLocation>
        <location evidence="1">Cell membrane</location>
        <topology evidence="1">Multi-pass membrane protein</topology>
    </subcellularLocation>
</comment>
<feature type="domain" description="EamA" evidence="7">
    <location>
        <begin position="15"/>
        <end position="146"/>
    </location>
</feature>
<name>A0A5C5XLB1_9PLAN</name>
<comment type="caution">
    <text evidence="8">The sequence shown here is derived from an EMBL/GenBank/DDBJ whole genome shotgun (WGS) entry which is preliminary data.</text>
</comment>
<dbReference type="RefSeq" id="WP_146505390.1">
    <property type="nucleotide sequence ID" value="NZ_SJPG01000001.1"/>
</dbReference>